<reference evidence="1" key="1">
    <citation type="journal article" date="2023" name="Antibiotics">
        <title>Prevalence and Molecular Characterization of Methicillin-Resistant Staphylococci (MRS) and Mammaliicocci (MRM) in Dromedary Camels from Algeria: First Detection of SCCmec-mecC Hybrid in Methicillin-Resistant Mammaliicoccus lentus.</title>
        <authorList>
            <person name="Belhout C."/>
            <person name="Boyen F."/>
            <person name="Vereecke N."/>
            <person name="Theuns S."/>
            <person name="Taibi N."/>
            <person name="Stegger M."/>
            <person name="de la Fe-Rodriguez P.Y."/>
            <person name="Bouayad L."/>
            <person name="Elgroud R."/>
            <person name="Butaye P."/>
        </authorList>
    </citation>
    <scope>NUCLEOTIDE SEQUENCE</scope>
    <source>
        <strain evidence="1">7048</strain>
    </source>
</reference>
<dbReference type="EMBL" id="CP118848">
    <property type="protein sequence ID" value="WHI60563.1"/>
    <property type="molecule type" value="Genomic_DNA"/>
</dbReference>
<protein>
    <submittedName>
        <fullName evidence="1">DUF1440 domain-containing protein</fullName>
    </submittedName>
</protein>
<dbReference type="Pfam" id="PF07274">
    <property type="entry name" value="DUF1440"/>
    <property type="match status" value="1"/>
</dbReference>
<dbReference type="Proteomes" id="UP001223261">
    <property type="component" value="Chromosome"/>
</dbReference>
<dbReference type="AlphaFoldDB" id="A0AAX3W5I9"/>
<gene>
    <name evidence="1" type="ORF">PYH69_02735</name>
</gene>
<name>A0AAX3W5I9_MAMLE</name>
<organism evidence="1 2">
    <name type="scientific">Mammaliicoccus lentus</name>
    <name type="common">Staphylococcus lentus</name>
    <dbReference type="NCBI Taxonomy" id="42858"/>
    <lineage>
        <taxon>Bacteria</taxon>
        <taxon>Bacillati</taxon>
        <taxon>Bacillota</taxon>
        <taxon>Bacilli</taxon>
        <taxon>Bacillales</taxon>
        <taxon>Staphylococcaceae</taxon>
        <taxon>Mammaliicoccus</taxon>
    </lineage>
</organism>
<evidence type="ECO:0000313" key="2">
    <source>
        <dbReference type="Proteomes" id="UP001223261"/>
    </source>
</evidence>
<dbReference type="InterPro" id="IPR009898">
    <property type="entry name" value="DUF1440"/>
</dbReference>
<dbReference type="GeneID" id="99677613"/>
<dbReference type="RefSeq" id="WP_070045264.1">
    <property type="nucleotide sequence ID" value="NZ_CABIVY010000030.1"/>
</dbReference>
<proteinExistence type="predicted"/>
<sequence length="158" mass="17450">MSNISCKRVLATGVVGGLLAGAVKMGWESLLPPRTPEREEEPPPVKMMKQFNVPENVQNFTVTYNENDIPIPVMGIHYGFSVGNALLYGLIAEKCSKITFGKGILFGVGVHVIFHEFVLPKLNLTPAKEDLPAEEHLSELLGHIIWMNTIDIVRNSVK</sequence>
<evidence type="ECO:0000313" key="1">
    <source>
        <dbReference type="EMBL" id="WHI60563.1"/>
    </source>
</evidence>
<accession>A0AAX3W5I9</accession>